<dbReference type="Proteomes" id="UP001602123">
    <property type="component" value="Unassembled WGS sequence"/>
</dbReference>
<comment type="caution">
    <text evidence="1">The sequence shown here is derived from an EMBL/GenBank/DDBJ whole genome shotgun (WGS) entry which is preliminary data.</text>
</comment>
<keyword evidence="2" id="KW-1185">Reference proteome</keyword>
<organism evidence="1 2">
    <name type="scientific">Streptomyces nondiastaticus</name>
    <dbReference type="NCBI Taxonomy" id="3154512"/>
    <lineage>
        <taxon>Bacteria</taxon>
        <taxon>Bacillati</taxon>
        <taxon>Actinomycetota</taxon>
        <taxon>Actinomycetes</taxon>
        <taxon>Kitasatosporales</taxon>
        <taxon>Streptomycetaceae</taxon>
        <taxon>Streptomyces</taxon>
    </lineage>
</organism>
<evidence type="ECO:0000313" key="2">
    <source>
        <dbReference type="Proteomes" id="UP001602123"/>
    </source>
</evidence>
<dbReference type="GO" id="GO:0016787">
    <property type="term" value="F:hydrolase activity"/>
    <property type="evidence" value="ECO:0007669"/>
    <property type="project" value="UniProtKB-KW"/>
</dbReference>
<sequence>MTAGTQDATVPAEHSRALHAAIAHSSYAEIDAGHVMFFERPQEFTKLVSDFLTA</sequence>
<dbReference type="SUPFAM" id="SSF53474">
    <property type="entry name" value="alpha/beta-Hydrolases"/>
    <property type="match status" value="1"/>
</dbReference>
<reference evidence="1 2" key="1">
    <citation type="submission" date="2024-10" db="EMBL/GenBank/DDBJ databases">
        <title>The Natural Products Discovery Center: Release of the First 8490 Sequenced Strains for Exploring Actinobacteria Biosynthetic Diversity.</title>
        <authorList>
            <person name="Kalkreuter E."/>
            <person name="Kautsar S.A."/>
            <person name="Yang D."/>
            <person name="Bader C.D."/>
            <person name="Teijaro C.N."/>
            <person name="Fluegel L."/>
            <person name="Davis C.M."/>
            <person name="Simpson J.R."/>
            <person name="Lauterbach L."/>
            <person name="Steele A.D."/>
            <person name="Gui C."/>
            <person name="Meng S."/>
            <person name="Li G."/>
            <person name="Viehrig K."/>
            <person name="Ye F."/>
            <person name="Su P."/>
            <person name="Kiefer A.F."/>
            <person name="Nichols A."/>
            <person name="Cepeda A.J."/>
            <person name="Yan W."/>
            <person name="Fan B."/>
            <person name="Jiang Y."/>
            <person name="Adhikari A."/>
            <person name="Zheng C.-J."/>
            <person name="Schuster L."/>
            <person name="Cowan T.M."/>
            <person name="Smanski M.J."/>
            <person name="Chevrette M.G."/>
            <person name="De Carvalho L.P.S."/>
            <person name="Shen B."/>
        </authorList>
    </citation>
    <scope>NUCLEOTIDE SEQUENCE [LARGE SCALE GENOMIC DNA]</scope>
    <source>
        <strain evidence="1 2">NPDC001650</strain>
    </source>
</reference>
<dbReference type="EMBL" id="JBIAUT010000001">
    <property type="protein sequence ID" value="MFF4214994.1"/>
    <property type="molecule type" value="Genomic_DNA"/>
</dbReference>
<name>A0ABW6TUA6_9ACTN</name>
<dbReference type="Gene3D" id="3.40.50.1820">
    <property type="entry name" value="alpha/beta hydrolase"/>
    <property type="match status" value="1"/>
</dbReference>
<gene>
    <name evidence="1" type="ORF">ACFYZM_01755</name>
</gene>
<keyword evidence="1" id="KW-0378">Hydrolase</keyword>
<accession>A0ABW6TUA6</accession>
<dbReference type="RefSeq" id="WP_388623323.1">
    <property type="nucleotide sequence ID" value="NZ_JBIAUT010000001.1"/>
</dbReference>
<evidence type="ECO:0000313" key="1">
    <source>
        <dbReference type="EMBL" id="MFF4214994.1"/>
    </source>
</evidence>
<dbReference type="InterPro" id="IPR029058">
    <property type="entry name" value="AB_hydrolase_fold"/>
</dbReference>
<proteinExistence type="predicted"/>
<protein>
    <submittedName>
        <fullName evidence="1">Alpha/beta fold hydrolase</fullName>
    </submittedName>
</protein>